<accession>A0A6G0U380</accession>
<dbReference type="Proteomes" id="UP000475862">
    <property type="component" value="Unassembled WGS sequence"/>
</dbReference>
<organism evidence="1 2">
    <name type="scientific">Aphis glycines</name>
    <name type="common">Soybean aphid</name>
    <dbReference type="NCBI Taxonomy" id="307491"/>
    <lineage>
        <taxon>Eukaryota</taxon>
        <taxon>Metazoa</taxon>
        <taxon>Ecdysozoa</taxon>
        <taxon>Arthropoda</taxon>
        <taxon>Hexapoda</taxon>
        <taxon>Insecta</taxon>
        <taxon>Pterygota</taxon>
        <taxon>Neoptera</taxon>
        <taxon>Paraneoptera</taxon>
        <taxon>Hemiptera</taxon>
        <taxon>Sternorrhyncha</taxon>
        <taxon>Aphidomorpha</taxon>
        <taxon>Aphidoidea</taxon>
        <taxon>Aphididae</taxon>
        <taxon>Aphidini</taxon>
        <taxon>Aphis</taxon>
        <taxon>Aphis</taxon>
    </lineage>
</organism>
<reference evidence="1 2" key="1">
    <citation type="submission" date="2019-08" db="EMBL/GenBank/DDBJ databases">
        <title>The genome of the soybean aphid Biotype 1, its phylome, world population structure and adaptation to the North American continent.</title>
        <authorList>
            <person name="Giordano R."/>
            <person name="Donthu R.K."/>
            <person name="Hernandez A.G."/>
            <person name="Wright C.L."/>
            <person name="Zimin A.V."/>
        </authorList>
    </citation>
    <scope>NUCLEOTIDE SEQUENCE [LARGE SCALE GENOMIC DNA]</scope>
    <source>
        <tissue evidence="1">Whole aphids</tissue>
    </source>
</reference>
<comment type="caution">
    <text evidence="1">The sequence shown here is derived from an EMBL/GenBank/DDBJ whole genome shotgun (WGS) entry which is preliminary data.</text>
</comment>
<dbReference type="EMBL" id="VYZN01000008">
    <property type="protein sequence ID" value="KAE9543534.1"/>
    <property type="molecule type" value="Genomic_DNA"/>
</dbReference>
<evidence type="ECO:0000313" key="1">
    <source>
        <dbReference type="EMBL" id="KAE9543534.1"/>
    </source>
</evidence>
<proteinExistence type="predicted"/>
<protein>
    <submittedName>
        <fullName evidence="1">Uncharacterized protein</fullName>
    </submittedName>
</protein>
<name>A0A6G0U380_APHGL</name>
<keyword evidence="2" id="KW-1185">Reference proteome</keyword>
<dbReference type="AlphaFoldDB" id="A0A6G0U380"/>
<sequence length="277" mass="32685">MYFFFRKRLNLTLYSTQPFFEVFCQNCYFYYNIEVTVLMQPASLGVSEYKFHILATTYFPMVDDIVRKRLFNTYNKERTRIVYQVRYSVIPKFRLPNKIFNVRDTIHKLVAIVIVTSIPNMEKVETFSQQPPLPTTAVNNASCGKIKNCILLIAIYDALFNKSRGHLHLRQRRGLSGIVQEENLDMSGFECVLYQKHNNTISRYYGKVNKVISEGEPLQRTQRQNYVKNKKGSQHYDRQIPSINRMKIDFLPLDSPTLLSAYNAYIHSMLQIRWIFN</sequence>
<gene>
    <name evidence="1" type="ORF">AGLY_002334</name>
</gene>
<evidence type="ECO:0000313" key="2">
    <source>
        <dbReference type="Proteomes" id="UP000475862"/>
    </source>
</evidence>